<protein>
    <submittedName>
        <fullName evidence="1">Uncharacterized protein</fullName>
    </submittedName>
</protein>
<name>A0A1G9VM42_9EURY</name>
<dbReference type="EMBL" id="FNIA01000006">
    <property type="protein sequence ID" value="SDM73249.1"/>
    <property type="molecule type" value="Genomic_DNA"/>
</dbReference>
<accession>A0A1G9VM42</accession>
<keyword evidence="2" id="KW-1185">Reference proteome</keyword>
<sequence>MARTFMLLGIVSQADMNVLTVLLEAIDGFRDGGATEAISEGVEEVAEQETGREL</sequence>
<dbReference type="Proteomes" id="UP000199370">
    <property type="component" value="Unassembled WGS sequence"/>
</dbReference>
<gene>
    <name evidence="1" type="ORF">SAMN05192554_106187</name>
</gene>
<dbReference type="AlphaFoldDB" id="A0A1G9VM42"/>
<reference evidence="1 2" key="1">
    <citation type="submission" date="2016-10" db="EMBL/GenBank/DDBJ databases">
        <authorList>
            <person name="de Groot N.N."/>
        </authorList>
    </citation>
    <scope>NUCLEOTIDE SEQUENCE [LARGE SCALE GENOMIC DNA]</scope>
    <source>
        <strain evidence="2">EB21,IBRC-M 10013,KCTC 4048</strain>
    </source>
</reference>
<dbReference type="STRING" id="996166.SAMN05192554_106187"/>
<evidence type="ECO:0000313" key="2">
    <source>
        <dbReference type="Proteomes" id="UP000199370"/>
    </source>
</evidence>
<organism evidence="1 2">
    <name type="scientific">Haloarchaeobius iranensis</name>
    <dbReference type="NCBI Taxonomy" id="996166"/>
    <lineage>
        <taxon>Archaea</taxon>
        <taxon>Methanobacteriati</taxon>
        <taxon>Methanobacteriota</taxon>
        <taxon>Stenosarchaea group</taxon>
        <taxon>Halobacteria</taxon>
        <taxon>Halobacteriales</taxon>
        <taxon>Halorubellaceae</taxon>
        <taxon>Haloarchaeobius</taxon>
    </lineage>
</organism>
<evidence type="ECO:0000313" key="1">
    <source>
        <dbReference type="EMBL" id="SDM73249.1"/>
    </source>
</evidence>
<proteinExistence type="predicted"/>